<sequence length="477" mass="54321">MAQHNVPARPQLARTLQKKKKIIQDMAYSRYKENISNDDSGDNFSKSNRNSPDAHGNFSTDDDNEVVSDADGNFTDADESFSADEEEDVFSTACENFPETHMLGNHNAVCEGSTEERDELCACKEKMYPYAKITSEESLLCIIAYSLRHTTSKAALSDLLDLINLHCPDPKNGVPDIYLPACQYFFGNEIPTHCASCDGTPGDSENLIKSGSIFIKLSISDQLRGKFQDADFCQSLNYKWSRTKCNSQNVEDLFDGTMYKSTVCFAFVSVARCALQNVKQFNGEHGYNWCYQKGEVVEKGNGFTRVYPLQSVEPELRTHEKHTKDAQQAVDSMTYVHGVKGPSPLMLLTFFNMAAGFGYDYMHGILLGVCRQLTTLWFDSKYHTEPWYIRRNFEQIERRLLAIQPPANITRLPPISLCKYWKASEYRHFLLFYSLPCLFGILPQKYLDHLLLLVQATYIFLLDSQFLPQTLTQLMPF</sequence>
<gene>
    <name evidence="2" type="ORF">H4Q32_012816</name>
</gene>
<protein>
    <submittedName>
        <fullName evidence="2">L-lactate dehydrogenase</fullName>
    </submittedName>
</protein>
<dbReference type="EMBL" id="JACTAM010000015">
    <property type="protein sequence ID" value="KAI2656004.1"/>
    <property type="molecule type" value="Genomic_DNA"/>
</dbReference>
<evidence type="ECO:0000256" key="1">
    <source>
        <dbReference type="SAM" id="MobiDB-lite"/>
    </source>
</evidence>
<feature type="compositionally biased region" description="Polar residues" evidence="1">
    <location>
        <begin position="42"/>
        <end position="51"/>
    </location>
</feature>
<proteinExistence type="predicted"/>
<reference evidence="2 3" key="1">
    <citation type="submission" date="2022-01" db="EMBL/GenBank/DDBJ databases">
        <title>A high-quality chromosome-level genome assembly of rohu carp, Labeo rohita.</title>
        <authorList>
            <person name="Arick M.A. II"/>
            <person name="Hsu C.-Y."/>
            <person name="Magbanua Z."/>
            <person name="Pechanova O."/>
            <person name="Grover C."/>
            <person name="Miller E."/>
            <person name="Thrash A."/>
            <person name="Ezzel L."/>
            <person name="Alam S."/>
            <person name="Benzie J."/>
            <person name="Hamilton M."/>
            <person name="Karsi A."/>
            <person name="Lawrence M.L."/>
            <person name="Peterson D.G."/>
        </authorList>
    </citation>
    <scope>NUCLEOTIDE SEQUENCE [LARGE SCALE GENOMIC DNA]</scope>
    <source>
        <strain evidence="3">BAU-BD-2019</strain>
        <tissue evidence="2">Blood</tissue>
    </source>
</reference>
<organism evidence="2 3">
    <name type="scientific">Labeo rohita</name>
    <name type="common">Indian major carp</name>
    <name type="synonym">Cyprinus rohita</name>
    <dbReference type="NCBI Taxonomy" id="84645"/>
    <lineage>
        <taxon>Eukaryota</taxon>
        <taxon>Metazoa</taxon>
        <taxon>Chordata</taxon>
        <taxon>Craniata</taxon>
        <taxon>Vertebrata</taxon>
        <taxon>Euteleostomi</taxon>
        <taxon>Actinopterygii</taxon>
        <taxon>Neopterygii</taxon>
        <taxon>Teleostei</taxon>
        <taxon>Ostariophysi</taxon>
        <taxon>Cypriniformes</taxon>
        <taxon>Cyprinidae</taxon>
        <taxon>Labeoninae</taxon>
        <taxon>Labeonini</taxon>
        <taxon>Labeo</taxon>
    </lineage>
</organism>
<keyword evidence="3" id="KW-1185">Reference proteome</keyword>
<evidence type="ECO:0000313" key="3">
    <source>
        <dbReference type="Proteomes" id="UP000830375"/>
    </source>
</evidence>
<comment type="caution">
    <text evidence="2">The sequence shown here is derived from an EMBL/GenBank/DDBJ whole genome shotgun (WGS) entry which is preliminary data.</text>
</comment>
<name>A0ABQ8LZD0_LABRO</name>
<evidence type="ECO:0000313" key="2">
    <source>
        <dbReference type="EMBL" id="KAI2656004.1"/>
    </source>
</evidence>
<dbReference type="PANTHER" id="PTHR46579:SF1">
    <property type="entry name" value="F5_8 TYPE C DOMAIN-CONTAINING PROTEIN"/>
    <property type="match status" value="1"/>
</dbReference>
<dbReference type="Proteomes" id="UP000830375">
    <property type="component" value="Unassembled WGS sequence"/>
</dbReference>
<feature type="region of interest" description="Disordered" evidence="1">
    <location>
        <begin position="30"/>
        <end position="85"/>
    </location>
</feature>
<feature type="compositionally biased region" description="Acidic residues" evidence="1">
    <location>
        <begin position="76"/>
        <end position="85"/>
    </location>
</feature>
<dbReference type="PANTHER" id="PTHR46579">
    <property type="entry name" value="F5/8 TYPE C DOMAIN-CONTAINING PROTEIN-RELATED"/>
    <property type="match status" value="1"/>
</dbReference>
<accession>A0ABQ8LZD0</accession>